<reference evidence="1 2" key="1">
    <citation type="submission" date="2024-04" db="EMBL/GenBank/DDBJ databases">
        <authorList>
            <person name="Fracassetti M."/>
        </authorList>
    </citation>
    <scope>NUCLEOTIDE SEQUENCE [LARGE SCALE GENOMIC DNA]</scope>
</reference>
<protein>
    <submittedName>
        <fullName evidence="1">Uncharacterized protein</fullName>
    </submittedName>
</protein>
<proteinExistence type="predicted"/>
<dbReference type="AlphaFoldDB" id="A0AAV2GPW8"/>
<evidence type="ECO:0000313" key="1">
    <source>
        <dbReference type="EMBL" id="CAL1412362.1"/>
    </source>
</evidence>
<sequence>MMRSEKPSRDELINRMMTSLDIAMAACRRAIKASNRVTTSPPHVEVSMSIEKGREDFDVAPSARSMSSVSPATTSPIVEEIDLVTEEPMMLLTVATPRLAIKEKPSSPATVIVGGDKATTPAPSQALAESVEVKEEYVVDAPDVVLEDAVVSRESGIITAHVQPHHALKHHYEEQQQSIVFIDHPEPTSSFIISGVEGRLGGIAYDVGKLFTSLNSLVNWKYTKKRAEDGDQSHSTTGSRGHIDPSMGGLTGCLWCGVNPEKPTGRVVDEGLIGFVPSAIMAQAVGYAREDLSIVRGPLLSNVDGTPALGGQLMSPQQCDPRGMQGKLWTCFMHGKASRKGKGYLNEVKLELVNERNQLDGLKGMPLGFSLGERSLKPIIRHEGVEQFSWVASRAVGEFASARTRGLGGSLIYPVAHTDRDKKHGFDQGLLVPSAKEDRSDEVNQDLSWEAGALGDRGCVEGIERNWKYRKQQPSFTLIWVAYGLN</sequence>
<gene>
    <name evidence="1" type="ORF">LTRI10_LOCUS51661</name>
</gene>
<dbReference type="Proteomes" id="UP001497516">
    <property type="component" value="Chromosome 9"/>
</dbReference>
<dbReference type="EMBL" id="OZ034822">
    <property type="protein sequence ID" value="CAL1412362.1"/>
    <property type="molecule type" value="Genomic_DNA"/>
</dbReference>
<keyword evidence="2" id="KW-1185">Reference proteome</keyword>
<name>A0AAV2GPW8_9ROSI</name>
<organism evidence="1 2">
    <name type="scientific">Linum trigynum</name>
    <dbReference type="NCBI Taxonomy" id="586398"/>
    <lineage>
        <taxon>Eukaryota</taxon>
        <taxon>Viridiplantae</taxon>
        <taxon>Streptophyta</taxon>
        <taxon>Embryophyta</taxon>
        <taxon>Tracheophyta</taxon>
        <taxon>Spermatophyta</taxon>
        <taxon>Magnoliopsida</taxon>
        <taxon>eudicotyledons</taxon>
        <taxon>Gunneridae</taxon>
        <taxon>Pentapetalae</taxon>
        <taxon>rosids</taxon>
        <taxon>fabids</taxon>
        <taxon>Malpighiales</taxon>
        <taxon>Linaceae</taxon>
        <taxon>Linum</taxon>
    </lineage>
</organism>
<accession>A0AAV2GPW8</accession>
<evidence type="ECO:0000313" key="2">
    <source>
        <dbReference type="Proteomes" id="UP001497516"/>
    </source>
</evidence>